<dbReference type="RefSeq" id="WP_204747069.1">
    <property type="nucleotide sequence ID" value="NZ_CP069188.1"/>
</dbReference>
<dbReference type="Proteomes" id="UP000637819">
    <property type="component" value="Chromosome"/>
</dbReference>
<name>A0A8T8DXX5_9EURY</name>
<evidence type="ECO:0000313" key="2">
    <source>
        <dbReference type="Proteomes" id="UP000637819"/>
    </source>
</evidence>
<organism evidence="1 2">
    <name type="scientific">Haloterrigena salifodinae</name>
    <dbReference type="NCBI Taxonomy" id="2675099"/>
    <lineage>
        <taxon>Archaea</taxon>
        <taxon>Methanobacteriati</taxon>
        <taxon>Methanobacteriota</taxon>
        <taxon>Stenosarchaea group</taxon>
        <taxon>Halobacteria</taxon>
        <taxon>Halobacteriales</taxon>
        <taxon>Natrialbaceae</taxon>
        <taxon>Haloterrigena</taxon>
    </lineage>
</organism>
<dbReference type="GeneID" id="62876433"/>
<reference evidence="1 2" key="1">
    <citation type="submission" date="2021-01" db="EMBL/GenBank/DDBJ databases">
        <title>Genome Sequence and Methylation Pattern of Haloterrigena salifodinae BOL5-1, An Extremely Halophilic Archaeon from a Bolivian Salt Mine.</title>
        <authorList>
            <person name="DasSarma P."/>
            <person name="Anton B.P."/>
            <person name="DasSarma S.L."/>
            <person name="von Ehrenheim H.A.L."/>
            <person name="Martinez F.L."/>
            <person name="Guzman D."/>
            <person name="Roberts R.J."/>
            <person name="DasSarma S."/>
        </authorList>
    </citation>
    <scope>NUCLEOTIDE SEQUENCE [LARGE SCALE GENOMIC DNA]</scope>
    <source>
        <strain evidence="1 2">BOL5-1</strain>
    </source>
</reference>
<dbReference type="AlphaFoldDB" id="A0A8T8DXX5"/>
<evidence type="ECO:0000313" key="1">
    <source>
        <dbReference type="EMBL" id="QRV14217.1"/>
    </source>
</evidence>
<dbReference type="KEGG" id="hsal:JMJ58_14875"/>
<protein>
    <submittedName>
        <fullName evidence="1">Uncharacterized protein</fullName>
    </submittedName>
</protein>
<gene>
    <name evidence="1" type="ORF">JMJ58_14875</name>
</gene>
<sequence>MTIYRNQKGTLSWAGSDRAYRRGEIIVDPPEHILEKFGDDFERLDDPKTGAIDRDVLKGLKYRTLQRIAATDLYDAVDGNSAKAAILGAVGTASDSEGESTDE</sequence>
<dbReference type="OrthoDB" id="340289at2157"/>
<dbReference type="EMBL" id="CP069188">
    <property type="protein sequence ID" value="QRV14217.1"/>
    <property type="molecule type" value="Genomic_DNA"/>
</dbReference>
<keyword evidence="2" id="KW-1185">Reference proteome</keyword>
<proteinExistence type="predicted"/>
<accession>A0A8T8DXX5</accession>